<dbReference type="PANTHER" id="PTHR43818:SF11">
    <property type="entry name" value="BCDNA.GH03377"/>
    <property type="match status" value="1"/>
</dbReference>
<dbReference type="Pfam" id="PF01408">
    <property type="entry name" value="GFO_IDH_MocA"/>
    <property type="match status" value="1"/>
</dbReference>
<proteinExistence type="predicted"/>
<evidence type="ECO:0000313" key="4">
    <source>
        <dbReference type="EMBL" id="MBH0239895.1"/>
    </source>
</evidence>
<dbReference type="EMBL" id="JADZLT010000056">
    <property type="protein sequence ID" value="MBH0239895.1"/>
    <property type="molecule type" value="Genomic_DNA"/>
</dbReference>
<dbReference type="InterPro" id="IPR000683">
    <property type="entry name" value="Gfo/Idh/MocA-like_OxRdtase_N"/>
</dbReference>
<reference evidence="4" key="1">
    <citation type="submission" date="2020-12" db="EMBL/GenBank/DDBJ databases">
        <title>Methylobrevis albus sp. nov., isolated from fresh water lack sediment.</title>
        <authorList>
            <person name="Zou Q."/>
        </authorList>
    </citation>
    <scope>NUCLEOTIDE SEQUENCE</scope>
    <source>
        <strain evidence="4">L22</strain>
    </source>
</reference>
<comment type="caution">
    <text evidence="4">The sequence shown here is derived from an EMBL/GenBank/DDBJ whole genome shotgun (WGS) entry which is preliminary data.</text>
</comment>
<keyword evidence="5" id="KW-1185">Reference proteome</keyword>
<dbReference type="GO" id="GO:0016491">
    <property type="term" value="F:oxidoreductase activity"/>
    <property type="evidence" value="ECO:0007669"/>
    <property type="project" value="UniProtKB-KW"/>
</dbReference>
<dbReference type="Gene3D" id="3.30.360.10">
    <property type="entry name" value="Dihydrodipicolinate Reductase, domain 2"/>
    <property type="match status" value="1"/>
</dbReference>
<dbReference type="RefSeq" id="WP_197312965.1">
    <property type="nucleotide sequence ID" value="NZ_JADZLT010000056.1"/>
</dbReference>
<dbReference type="SUPFAM" id="SSF51735">
    <property type="entry name" value="NAD(P)-binding Rossmann-fold domains"/>
    <property type="match status" value="1"/>
</dbReference>
<dbReference type="SUPFAM" id="SSF55347">
    <property type="entry name" value="Glyceraldehyde-3-phosphate dehydrogenase-like, C-terminal domain"/>
    <property type="match status" value="1"/>
</dbReference>
<dbReference type="InterPro" id="IPR036291">
    <property type="entry name" value="NAD(P)-bd_dom_sf"/>
</dbReference>
<dbReference type="AlphaFoldDB" id="A0A931I448"/>
<gene>
    <name evidence="4" type="ORF">I5731_18890</name>
</gene>
<keyword evidence="1" id="KW-0560">Oxidoreductase</keyword>
<dbReference type="GO" id="GO:0000166">
    <property type="term" value="F:nucleotide binding"/>
    <property type="evidence" value="ECO:0007669"/>
    <property type="project" value="InterPro"/>
</dbReference>
<organism evidence="4 5">
    <name type="scientific">Methylobrevis albus</name>
    <dbReference type="NCBI Taxonomy" id="2793297"/>
    <lineage>
        <taxon>Bacteria</taxon>
        <taxon>Pseudomonadati</taxon>
        <taxon>Pseudomonadota</taxon>
        <taxon>Alphaproteobacteria</taxon>
        <taxon>Hyphomicrobiales</taxon>
        <taxon>Pleomorphomonadaceae</taxon>
        <taxon>Methylobrevis</taxon>
    </lineage>
</organism>
<evidence type="ECO:0000259" key="3">
    <source>
        <dbReference type="Pfam" id="PF22725"/>
    </source>
</evidence>
<evidence type="ECO:0000259" key="2">
    <source>
        <dbReference type="Pfam" id="PF01408"/>
    </source>
</evidence>
<dbReference type="Gene3D" id="3.40.50.720">
    <property type="entry name" value="NAD(P)-binding Rossmann-like Domain"/>
    <property type="match status" value="1"/>
</dbReference>
<dbReference type="Proteomes" id="UP000631694">
    <property type="component" value="Unassembled WGS sequence"/>
</dbReference>
<dbReference type="InterPro" id="IPR050463">
    <property type="entry name" value="Gfo/Idh/MocA_oxidrdct_glycsds"/>
</dbReference>
<accession>A0A931I448</accession>
<dbReference type="Pfam" id="PF22725">
    <property type="entry name" value="GFO_IDH_MocA_C3"/>
    <property type="match status" value="1"/>
</dbReference>
<dbReference type="InterPro" id="IPR055170">
    <property type="entry name" value="GFO_IDH_MocA-like_dom"/>
</dbReference>
<name>A0A931I448_9HYPH</name>
<evidence type="ECO:0000313" key="5">
    <source>
        <dbReference type="Proteomes" id="UP000631694"/>
    </source>
</evidence>
<evidence type="ECO:0000256" key="1">
    <source>
        <dbReference type="ARBA" id="ARBA00023002"/>
    </source>
</evidence>
<sequence>MALRIGIVGCGDISGIYLRNAARFPGLALTACASRTHARAEAAAAAHGIAARSVDDLIASDDIDLVVNLTPPLAHVEVTARALAAGKHVYSEKPLGVDLAEAAQLVAQATAAGLRLGVAPDTALGPAIQTARRLVAEGAIGTPLFGTAAFLGLGPEQFHPAPAFFYGRGGGPLMDMGPYYLTALVHILGPVTGLRAANLVQHPERRIDAPGMPAHGSVLPSDVATTVKTELGFAGGMTVDFTASWDCFASGQPHIELHGSAGSLRLPNPDWFGGDLLIAERPGAWRAIDTSATVFGAPNRTDEAGVPVADYRGLGIAEMAQAIRLGTVPRSDAALALHLAAVFDAAARSARDRTTVTDLPGCPVPLPLTETDAAALLAPAA</sequence>
<feature type="domain" description="GFO/IDH/MocA-like oxidoreductase" evidence="3">
    <location>
        <begin position="128"/>
        <end position="265"/>
    </location>
</feature>
<protein>
    <submittedName>
        <fullName evidence="4">Gfo/Idh/MocA family oxidoreductase</fullName>
    </submittedName>
</protein>
<feature type="domain" description="Gfo/Idh/MocA-like oxidoreductase N-terminal" evidence="2">
    <location>
        <begin position="3"/>
        <end position="118"/>
    </location>
</feature>
<dbReference type="PANTHER" id="PTHR43818">
    <property type="entry name" value="BCDNA.GH03377"/>
    <property type="match status" value="1"/>
</dbReference>